<name>A0A411PDE3_9GAMM</name>
<sequence length="221" mass="25152">MTSTDLRPKQKRSQQTHDKFLKALRSALESKYFEHISIKELAEGAGVSVGTFYRRFENKEALLPLLYDDFGAELEAWVCEMEQQAQASQSQQTLAQFVLWLTDQTATFLLERKSVFRTIHLNARLHGNNLFTDPNLDRATTYRRISLLFAGKLSQASVDPTSEDARIELLKACDMAVYMLVNGLLDQILYPTLTPAIASDLPLEQFVQQLSTMLTRYLAQP</sequence>
<evidence type="ECO:0000256" key="2">
    <source>
        <dbReference type="PROSITE-ProRule" id="PRU00335"/>
    </source>
</evidence>
<keyword evidence="5" id="KW-1185">Reference proteome</keyword>
<dbReference type="PANTHER" id="PTHR43479">
    <property type="entry name" value="ACREF/ENVCD OPERON REPRESSOR-RELATED"/>
    <property type="match status" value="1"/>
</dbReference>
<reference evidence="4 5" key="1">
    <citation type="submission" date="2019-02" db="EMBL/GenBank/DDBJ databases">
        <title>Shewanella sp. D4-2 isolated from Dokdo Island.</title>
        <authorList>
            <person name="Baek K."/>
        </authorList>
    </citation>
    <scope>NUCLEOTIDE SEQUENCE [LARGE SCALE GENOMIC DNA]</scope>
    <source>
        <strain evidence="4 5">D4-2</strain>
    </source>
</reference>
<dbReference type="RefSeq" id="WP_130597559.1">
    <property type="nucleotide sequence ID" value="NZ_CP036200.1"/>
</dbReference>
<dbReference type="Pfam" id="PF00440">
    <property type="entry name" value="TetR_N"/>
    <property type="match status" value="1"/>
</dbReference>
<dbReference type="EMBL" id="CP036200">
    <property type="protein sequence ID" value="QBF81585.1"/>
    <property type="molecule type" value="Genomic_DNA"/>
</dbReference>
<dbReference type="AlphaFoldDB" id="A0A411PDE3"/>
<evidence type="ECO:0000256" key="1">
    <source>
        <dbReference type="ARBA" id="ARBA00023125"/>
    </source>
</evidence>
<dbReference type="InterPro" id="IPR001647">
    <property type="entry name" value="HTH_TetR"/>
</dbReference>
<evidence type="ECO:0000259" key="3">
    <source>
        <dbReference type="PROSITE" id="PS50977"/>
    </source>
</evidence>
<dbReference type="InterPro" id="IPR050624">
    <property type="entry name" value="HTH-type_Tx_Regulator"/>
</dbReference>
<evidence type="ECO:0000313" key="5">
    <source>
        <dbReference type="Proteomes" id="UP000291106"/>
    </source>
</evidence>
<dbReference type="Gene3D" id="1.10.357.10">
    <property type="entry name" value="Tetracycline Repressor, domain 2"/>
    <property type="match status" value="1"/>
</dbReference>
<dbReference type="OrthoDB" id="63332at2"/>
<organism evidence="4 5">
    <name type="scientific">Shewanella maritima</name>
    <dbReference type="NCBI Taxonomy" id="2520507"/>
    <lineage>
        <taxon>Bacteria</taxon>
        <taxon>Pseudomonadati</taxon>
        <taxon>Pseudomonadota</taxon>
        <taxon>Gammaproteobacteria</taxon>
        <taxon>Alteromonadales</taxon>
        <taxon>Shewanellaceae</taxon>
        <taxon>Shewanella</taxon>
    </lineage>
</organism>
<protein>
    <submittedName>
        <fullName evidence="4">TetR/AcrR family transcriptional regulator</fullName>
    </submittedName>
</protein>
<dbReference type="PANTHER" id="PTHR43479:SF11">
    <property type="entry name" value="ACREF_ENVCD OPERON REPRESSOR-RELATED"/>
    <property type="match status" value="1"/>
</dbReference>
<proteinExistence type="predicted"/>
<dbReference type="KEGG" id="smai:EXU30_01900"/>
<dbReference type="GO" id="GO:0003677">
    <property type="term" value="F:DNA binding"/>
    <property type="evidence" value="ECO:0007669"/>
    <property type="project" value="UniProtKB-UniRule"/>
</dbReference>
<feature type="DNA-binding region" description="H-T-H motif" evidence="2">
    <location>
        <begin position="37"/>
        <end position="56"/>
    </location>
</feature>
<feature type="domain" description="HTH tetR-type" evidence="3">
    <location>
        <begin position="14"/>
        <end position="74"/>
    </location>
</feature>
<dbReference type="SUPFAM" id="SSF46689">
    <property type="entry name" value="Homeodomain-like"/>
    <property type="match status" value="1"/>
</dbReference>
<gene>
    <name evidence="4" type="ORF">EXU30_01900</name>
</gene>
<dbReference type="InterPro" id="IPR009057">
    <property type="entry name" value="Homeodomain-like_sf"/>
</dbReference>
<dbReference type="Proteomes" id="UP000291106">
    <property type="component" value="Chromosome"/>
</dbReference>
<dbReference type="PROSITE" id="PS50977">
    <property type="entry name" value="HTH_TETR_2"/>
    <property type="match status" value="1"/>
</dbReference>
<keyword evidence="1 2" id="KW-0238">DNA-binding</keyword>
<accession>A0A411PDE3</accession>
<evidence type="ECO:0000313" key="4">
    <source>
        <dbReference type="EMBL" id="QBF81585.1"/>
    </source>
</evidence>